<proteinExistence type="predicted"/>
<accession>A0A7L4WD13</accession>
<sequence length="59" mass="7062">MDGIPDVPTKRYFLSNLLRLLKFYFNPMKMNKIGLQKQMKASSLLNTQFINLERRGKKW</sequence>
<evidence type="ECO:0000313" key="2">
    <source>
        <dbReference type="Proteomes" id="UP000516280"/>
    </source>
</evidence>
<dbReference type="Proteomes" id="UP000516280">
    <property type="component" value="Chromosome"/>
</dbReference>
<protein>
    <submittedName>
        <fullName evidence="1">Uncharacterized protein</fullName>
    </submittedName>
</protein>
<organism evidence="1 2">
    <name type="scientific">Pseudolactococcus paracarnosus</name>
    <dbReference type="NCBI Taxonomy" id="2749962"/>
    <lineage>
        <taxon>Bacteria</taxon>
        <taxon>Bacillati</taxon>
        <taxon>Bacillota</taxon>
        <taxon>Bacilli</taxon>
        <taxon>Lactobacillales</taxon>
        <taxon>Streptococcaceae</taxon>
        <taxon>Pseudolactococcus</taxon>
    </lineage>
</organism>
<gene>
    <name evidence="1" type="ORF">BHS01_01655</name>
</gene>
<evidence type="ECO:0000313" key="1">
    <source>
        <dbReference type="EMBL" id="QDJ27350.1"/>
    </source>
</evidence>
<name>A0A7L4WD13_9LACT</name>
<dbReference type="KEGG" id="lpaa:BHS01_01655"/>
<dbReference type="AlphaFoldDB" id="A0A7L4WD13"/>
<dbReference type="EMBL" id="CP017195">
    <property type="protein sequence ID" value="QDJ27350.1"/>
    <property type="molecule type" value="Genomic_DNA"/>
</dbReference>
<reference evidence="1 2" key="1">
    <citation type="submission" date="2016-09" db="EMBL/GenBank/DDBJ databases">
        <title>Lactic acid bacteria from MAP meat Genome sequencing and assembly.</title>
        <authorList>
            <person name="Behr J."/>
            <person name="Hilgarth M."/>
            <person name="Vogel R.F."/>
        </authorList>
    </citation>
    <scope>NUCLEOTIDE SEQUENCE [LARGE SCALE GENOMIC DNA]</scope>
    <source>
        <strain evidence="1 2">TMW21615</strain>
    </source>
</reference>